<evidence type="ECO:0000256" key="1">
    <source>
        <dbReference type="ARBA" id="ARBA00022801"/>
    </source>
</evidence>
<organism evidence="5 6">
    <name type="scientific">Streptomyces turgidiscabies</name>
    <dbReference type="NCBI Taxonomy" id="85558"/>
    <lineage>
        <taxon>Bacteria</taxon>
        <taxon>Bacillati</taxon>
        <taxon>Actinomycetota</taxon>
        <taxon>Actinomycetes</taxon>
        <taxon>Kitasatosporales</taxon>
        <taxon>Streptomycetaceae</taxon>
        <taxon>Streptomyces</taxon>
    </lineage>
</organism>
<dbReference type="SUPFAM" id="SSF53474">
    <property type="entry name" value="alpha/beta-Hydrolases"/>
    <property type="match status" value="1"/>
</dbReference>
<sequence>MRRRAALLAAAMLAVAPAAGGRGEAAPSQEVIAWSAPVLPTPTGAGPVGLRTMELRDTSRRDPWDPARVRESMVSLWYPAQASKAPRAHYVTARESEMILRLHRVEGVPADLLSRTRVHARVAAPPLAAAGSGRPLVLVSPGFALPRSSLTGLAEELASRGYAVAAVDHAYESPAIRHPDGRVTGCLACERDPDGAVVATTRAADLSFVRRRLIRSAGAGGLPRLDPSRVALVGHSMGGAATFEALRTDPGFAVGVNMDGTVHTAGRTRVGKPFMLLGAGEHGRPGVDRTWDRAWEDLSGWRRRFSVFGAGHLSFTDYAPLLERIGRAGKSVTLPAGDGSRITRELIVAFLDERLLNLFGPRLDAVEQHRPEVRRHGG</sequence>
<dbReference type="RefSeq" id="WP_307630776.1">
    <property type="nucleotide sequence ID" value="NZ_JAUSZS010000008.1"/>
</dbReference>
<dbReference type="InterPro" id="IPR029058">
    <property type="entry name" value="AB_hydrolase_fold"/>
</dbReference>
<reference evidence="5 6" key="1">
    <citation type="submission" date="2023-07" db="EMBL/GenBank/DDBJ databases">
        <title>Comparative genomics of wheat-associated soil bacteria to identify genetic determinants of phenazine resistance.</title>
        <authorList>
            <person name="Mouncey N."/>
        </authorList>
    </citation>
    <scope>NUCLEOTIDE SEQUENCE [LARGE SCALE GENOMIC DNA]</scope>
    <source>
        <strain evidence="5 6">W2I16</strain>
    </source>
</reference>
<evidence type="ECO:0000313" key="5">
    <source>
        <dbReference type="EMBL" id="MDQ0937545.1"/>
    </source>
</evidence>
<keyword evidence="4" id="KW-0732">Signal</keyword>
<evidence type="ECO:0000313" key="6">
    <source>
        <dbReference type="Proteomes" id="UP001223072"/>
    </source>
</evidence>
<gene>
    <name evidence="5" type="ORF">QFZ49_007520</name>
</gene>
<keyword evidence="2" id="KW-0442">Lipid degradation</keyword>
<dbReference type="EMBL" id="JAUSZS010000008">
    <property type="protein sequence ID" value="MDQ0937545.1"/>
    <property type="molecule type" value="Genomic_DNA"/>
</dbReference>
<dbReference type="GO" id="GO:0016787">
    <property type="term" value="F:hydrolase activity"/>
    <property type="evidence" value="ECO:0007669"/>
    <property type="project" value="UniProtKB-KW"/>
</dbReference>
<evidence type="ECO:0000256" key="4">
    <source>
        <dbReference type="SAM" id="SignalP"/>
    </source>
</evidence>
<dbReference type="Pfam" id="PF03403">
    <property type="entry name" value="PAF-AH_p_II"/>
    <property type="match status" value="1"/>
</dbReference>
<dbReference type="Proteomes" id="UP001223072">
    <property type="component" value="Unassembled WGS sequence"/>
</dbReference>
<name>A0ABU0S2Z2_9ACTN</name>
<evidence type="ECO:0000256" key="2">
    <source>
        <dbReference type="ARBA" id="ARBA00022963"/>
    </source>
</evidence>
<keyword evidence="1 5" id="KW-0378">Hydrolase</keyword>
<comment type="caution">
    <text evidence="5">The sequence shown here is derived from an EMBL/GenBank/DDBJ whole genome shotgun (WGS) entry which is preliminary data.</text>
</comment>
<keyword evidence="3" id="KW-0443">Lipid metabolism</keyword>
<evidence type="ECO:0000256" key="3">
    <source>
        <dbReference type="ARBA" id="ARBA00023098"/>
    </source>
</evidence>
<feature type="signal peptide" evidence="4">
    <location>
        <begin position="1"/>
        <end position="20"/>
    </location>
</feature>
<keyword evidence="6" id="KW-1185">Reference proteome</keyword>
<accession>A0ABU0S2Z2</accession>
<protein>
    <submittedName>
        <fullName evidence="5">Dienelactone hydrolase</fullName>
    </submittedName>
</protein>
<dbReference type="PANTHER" id="PTHR10272">
    <property type="entry name" value="PLATELET-ACTIVATING FACTOR ACETYLHYDROLASE"/>
    <property type="match status" value="1"/>
</dbReference>
<feature type="chain" id="PRO_5045173870" evidence="4">
    <location>
        <begin position="21"/>
        <end position="378"/>
    </location>
</feature>
<proteinExistence type="predicted"/>
<dbReference type="Gene3D" id="3.40.50.1820">
    <property type="entry name" value="alpha/beta hydrolase"/>
    <property type="match status" value="1"/>
</dbReference>
<dbReference type="PANTHER" id="PTHR10272:SF0">
    <property type="entry name" value="PLATELET-ACTIVATING FACTOR ACETYLHYDROLASE"/>
    <property type="match status" value="1"/>
</dbReference>